<keyword evidence="3" id="KW-0169">Cobalamin biosynthesis</keyword>
<dbReference type="UniPathway" id="UPA00148"/>
<gene>
    <name evidence="9" type="ORF">YC6258_00115</name>
</gene>
<evidence type="ECO:0000313" key="10">
    <source>
        <dbReference type="Proteomes" id="UP000032266"/>
    </source>
</evidence>
<name>A0A0C5VD50_9GAMM</name>
<dbReference type="PANTHER" id="PTHR43467">
    <property type="entry name" value="COBALT-PRECORRIN-2 C(20)-METHYLTRANSFERASE"/>
    <property type="match status" value="1"/>
</dbReference>
<dbReference type="KEGG" id="gsn:YC6258_00115"/>
<proteinExistence type="inferred from homology"/>
<evidence type="ECO:0000313" key="9">
    <source>
        <dbReference type="EMBL" id="AJQ92171.1"/>
    </source>
</evidence>
<keyword evidence="6" id="KW-0949">S-adenosyl-L-methionine</keyword>
<keyword evidence="5 9" id="KW-0808">Transferase</keyword>
<accession>A0A0C5VD50</accession>
<dbReference type="OrthoDB" id="9804789at2"/>
<dbReference type="AlphaFoldDB" id="A0A0C5VD50"/>
<dbReference type="Proteomes" id="UP000032266">
    <property type="component" value="Chromosome"/>
</dbReference>
<dbReference type="EMBL" id="CP007142">
    <property type="protein sequence ID" value="AJQ92171.1"/>
    <property type="molecule type" value="Genomic_DNA"/>
</dbReference>
<dbReference type="HOGENOM" id="CLU_076014_1_1_6"/>
<evidence type="ECO:0000256" key="5">
    <source>
        <dbReference type="ARBA" id="ARBA00022679"/>
    </source>
</evidence>
<evidence type="ECO:0000256" key="3">
    <source>
        <dbReference type="ARBA" id="ARBA00022573"/>
    </source>
</evidence>
<dbReference type="EC" id="2.1.1.130" evidence="9"/>
<keyword evidence="10" id="KW-1185">Reference proteome</keyword>
<protein>
    <submittedName>
        <fullName evidence="9">Precorrin-2 methylase</fullName>
        <ecNumber evidence="9">2.1.1.130</ecNumber>
    </submittedName>
</protein>
<dbReference type="Gene3D" id="3.40.1010.10">
    <property type="entry name" value="Cobalt-precorrin-4 Transmethylase, Domain 1"/>
    <property type="match status" value="1"/>
</dbReference>
<comment type="similarity">
    <text evidence="2 7">Belongs to the precorrin methyltransferase family.</text>
</comment>
<dbReference type="GO" id="GO:0030788">
    <property type="term" value="F:precorrin-2 C20-methyltransferase activity"/>
    <property type="evidence" value="ECO:0007669"/>
    <property type="project" value="UniProtKB-EC"/>
</dbReference>
<dbReference type="PANTHER" id="PTHR43467:SF2">
    <property type="entry name" value="COBALT-PRECORRIN-2 C(20)-METHYLTRANSFERASE"/>
    <property type="match status" value="1"/>
</dbReference>
<dbReference type="Pfam" id="PF00590">
    <property type="entry name" value="TP_methylase"/>
    <property type="match status" value="1"/>
</dbReference>
<evidence type="ECO:0000256" key="1">
    <source>
        <dbReference type="ARBA" id="ARBA00004953"/>
    </source>
</evidence>
<evidence type="ECO:0000256" key="4">
    <source>
        <dbReference type="ARBA" id="ARBA00022603"/>
    </source>
</evidence>
<dbReference type="InterPro" id="IPR014776">
    <property type="entry name" value="4pyrrole_Mease_sub2"/>
</dbReference>
<dbReference type="STRING" id="1445510.YC6258_00115"/>
<dbReference type="SUPFAM" id="SSF53790">
    <property type="entry name" value="Tetrapyrrole methylase"/>
    <property type="match status" value="1"/>
</dbReference>
<dbReference type="CDD" id="cd11645">
    <property type="entry name" value="Precorrin_2_C20_MT"/>
    <property type="match status" value="1"/>
</dbReference>
<keyword evidence="4 9" id="KW-0489">Methyltransferase</keyword>
<sequence>MSPENACFYGVGVGPGDPELLTLKALRHIQQADVIAYIANPEGHSQARQIVAEFLRPLAGTVTELPVVLAMSDERSAINREYDAAAAAICRHLREGRSVAFLCEGDPLFFASFSYLLDRIKPRFSCVVIPGISSPQAASARLQLPLTMLAESYAVISGRHDDAQILLTLKQFDSVVIMKAGRSRQRLLALLQQSGRSDDARYLEYIGRTDERVVEDVRTLADESGPYFSLFVVTRQERQSR</sequence>
<dbReference type="PIRSF" id="PIRSF036427">
    <property type="entry name" value="Precrrn-2_mtase"/>
    <property type="match status" value="1"/>
</dbReference>
<evidence type="ECO:0000256" key="6">
    <source>
        <dbReference type="ARBA" id="ARBA00022691"/>
    </source>
</evidence>
<dbReference type="InterPro" id="IPR006364">
    <property type="entry name" value="CobI/CbiL/CobIJ_dom"/>
</dbReference>
<dbReference type="InterPro" id="IPR035996">
    <property type="entry name" value="4pyrrol_Methylase_sf"/>
</dbReference>
<dbReference type="InterPro" id="IPR000878">
    <property type="entry name" value="4pyrrol_Mease"/>
</dbReference>
<dbReference type="NCBIfam" id="TIGR01467">
    <property type="entry name" value="cobI_cbiL"/>
    <property type="match status" value="1"/>
</dbReference>
<dbReference type="InterPro" id="IPR012382">
    <property type="entry name" value="CobI/CbiL"/>
</dbReference>
<evidence type="ECO:0000256" key="2">
    <source>
        <dbReference type="ARBA" id="ARBA00005879"/>
    </source>
</evidence>
<evidence type="ECO:0000259" key="8">
    <source>
        <dbReference type="Pfam" id="PF00590"/>
    </source>
</evidence>
<dbReference type="Gene3D" id="3.30.950.10">
    <property type="entry name" value="Methyltransferase, Cobalt-precorrin-4 Transmethylase, Domain 2"/>
    <property type="match status" value="1"/>
</dbReference>
<dbReference type="GO" id="GO:0009236">
    <property type="term" value="P:cobalamin biosynthetic process"/>
    <property type="evidence" value="ECO:0007669"/>
    <property type="project" value="UniProtKB-UniRule"/>
</dbReference>
<feature type="domain" description="Tetrapyrrole methylase" evidence="8">
    <location>
        <begin position="8"/>
        <end position="215"/>
    </location>
</feature>
<organism evidence="9 10">
    <name type="scientific">Gynuella sunshinyii YC6258</name>
    <dbReference type="NCBI Taxonomy" id="1445510"/>
    <lineage>
        <taxon>Bacteria</taxon>
        <taxon>Pseudomonadati</taxon>
        <taxon>Pseudomonadota</taxon>
        <taxon>Gammaproteobacteria</taxon>
        <taxon>Oceanospirillales</taxon>
        <taxon>Saccharospirillaceae</taxon>
        <taxon>Gynuella</taxon>
    </lineage>
</organism>
<reference evidence="9 10" key="1">
    <citation type="submission" date="2014-01" db="EMBL/GenBank/DDBJ databases">
        <title>Full genme sequencing of cellulolytic bacterium Gynuella sunshinyii YC6258T gen. nov., sp. nov.</title>
        <authorList>
            <person name="Khan H."/>
            <person name="Chung E.J."/>
            <person name="Chung Y.R."/>
        </authorList>
    </citation>
    <scope>NUCLEOTIDE SEQUENCE [LARGE SCALE GENOMIC DNA]</scope>
    <source>
        <strain evidence="9 10">YC6258</strain>
    </source>
</reference>
<dbReference type="InterPro" id="IPR014777">
    <property type="entry name" value="4pyrrole_Mease_sub1"/>
</dbReference>
<comment type="pathway">
    <text evidence="1">Cofactor biosynthesis; adenosylcobalamin biosynthesis.</text>
</comment>
<dbReference type="GO" id="GO:0032259">
    <property type="term" value="P:methylation"/>
    <property type="evidence" value="ECO:0007669"/>
    <property type="project" value="UniProtKB-KW"/>
</dbReference>
<evidence type="ECO:0000256" key="7">
    <source>
        <dbReference type="PIRNR" id="PIRNR036427"/>
    </source>
</evidence>